<organism evidence="1 2">
    <name type="scientific">Triparma laevis f. inornata</name>
    <dbReference type="NCBI Taxonomy" id="1714386"/>
    <lineage>
        <taxon>Eukaryota</taxon>
        <taxon>Sar</taxon>
        <taxon>Stramenopiles</taxon>
        <taxon>Ochrophyta</taxon>
        <taxon>Bolidophyceae</taxon>
        <taxon>Parmales</taxon>
        <taxon>Triparmaceae</taxon>
        <taxon>Triparma</taxon>
    </lineage>
</organism>
<evidence type="ECO:0000313" key="1">
    <source>
        <dbReference type="EMBL" id="GMH60105.1"/>
    </source>
</evidence>
<dbReference type="Proteomes" id="UP001162640">
    <property type="component" value="Unassembled WGS sequence"/>
</dbReference>
<name>A0A9W6ZZP7_9STRA</name>
<evidence type="ECO:0000313" key="2">
    <source>
        <dbReference type="Proteomes" id="UP001162640"/>
    </source>
</evidence>
<proteinExistence type="predicted"/>
<dbReference type="AlphaFoldDB" id="A0A9W6ZZP7"/>
<protein>
    <submittedName>
        <fullName evidence="1">Uncharacterized protein</fullName>
    </submittedName>
</protein>
<gene>
    <name evidence="1" type="ORF">TL16_g02975</name>
</gene>
<sequence>MSVKELKAAIKRHHLEAQALVLMEKSELRNLLKANREGSDEATRFRYIELYSQLGSSIGNYPETVNAFILTILRGDEQSKLCATKSSWPTTP</sequence>
<reference evidence="2" key="1">
    <citation type="journal article" date="2023" name="Commun. Biol.">
        <title>Genome analysis of Parmales, the sister group of diatoms, reveals the evolutionary specialization of diatoms from phago-mixotrophs to photoautotrophs.</title>
        <authorList>
            <person name="Ban H."/>
            <person name="Sato S."/>
            <person name="Yoshikawa S."/>
            <person name="Yamada K."/>
            <person name="Nakamura Y."/>
            <person name="Ichinomiya M."/>
            <person name="Sato N."/>
            <person name="Blanc-Mathieu R."/>
            <person name="Endo H."/>
            <person name="Kuwata A."/>
            <person name="Ogata H."/>
        </authorList>
    </citation>
    <scope>NUCLEOTIDE SEQUENCE [LARGE SCALE GENOMIC DNA]</scope>
</reference>
<dbReference type="EMBL" id="BLQM01000076">
    <property type="protein sequence ID" value="GMH60105.1"/>
    <property type="molecule type" value="Genomic_DNA"/>
</dbReference>
<accession>A0A9W6ZZP7</accession>
<comment type="caution">
    <text evidence="1">The sequence shown here is derived from an EMBL/GenBank/DDBJ whole genome shotgun (WGS) entry which is preliminary data.</text>
</comment>